<evidence type="ECO:0000256" key="1">
    <source>
        <dbReference type="ARBA" id="ARBA00001954"/>
    </source>
</evidence>
<proteinExistence type="inferred from homology"/>
<dbReference type="GO" id="GO:0008198">
    <property type="term" value="F:ferrous iron binding"/>
    <property type="evidence" value="ECO:0007669"/>
    <property type="project" value="InterPro"/>
</dbReference>
<evidence type="ECO:0000313" key="11">
    <source>
        <dbReference type="Proteomes" id="UP000612585"/>
    </source>
</evidence>
<keyword evidence="5 8" id="KW-0223">Dioxygenase</keyword>
<dbReference type="InterPro" id="IPR000486">
    <property type="entry name" value="Xdiol_ring_cleave_dOase_1/2"/>
</dbReference>
<dbReference type="EMBL" id="BOPG01000063">
    <property type="protein sequence ID" value="GIJ61122.1"/>
    <property type="molecule type" value="Genomic_DNA"/>
</dbReference>
<dbReference type="InterPro" id="IPR050383">
    <property type="entry name" value="GlyoxalaseI/FosfomycinResist"/>
</dbReference>
<evidence type="ECO:0000259" key="9">
    <source>
        <dbReference type="PROSITE" id="PS51819"/>
    </source>
</evidence>
<reference evidence="10" key="1">
    <citation type="submission" date="2021-01" db="EMBL/GenBank/DDBJ databases">
        <title>Whole genome shotgun sequence of Virgisporangium aurantiacum NBRC 16421.</title>
        <authorList>
            <person name="Komaki H."/>
            <person name="Tamura T."/>
        </authorList>
    </citation>
    <scope>NUCLEOTIDE SEQUENCE</scope>
    <source>
        <strain evidence="10">NBRC 16421</strain>
    </source>
</reference>
<dbReference type="PANTHER" id="PTHR21366">
    <property type="entry name" value="GLYOXALASE FAMILY PROTEIN"/>
    <property type="match status" value="1"/>
</dbReference>
<sequence length="306" mass="34226">MSTAPSPQLTHDPERRRDLAHVGPVEVYTPALEDSVDFFVRLMGLREVNRDATSVYLHTWDDYQAWTVRLIRRDAAGVGRTYLRAASRQAMQRVATGIESTGHGHGTVSNVPHLGRVYLFTDPDGHEYGLYWDSAWYRADATDRPASKNQAAAYPGRGANLRRLDHVNYRAADMPAVSMFLRDTLGARCTEQVVTDDGSPQAMWFSVGNKSYDLVYTGDRTAGLHHLAFATDTREEILRAADLCLDAGIRIETGPNEHAIQQTFYLYVSEPGGNRIELCNAGARLILAPDWPTVTWTREERARGTM</sequence>
<dbReference type="RefSeq" id="WP_204005872.1">
    <property type="nucleotide sequence ID" value="NZ_BOPG01000063.1"/>
</dbReference>
<protein>
    <submittedName>
        <fullName evidence="10">Catechol 2,3-dioxygenase</fullName>
    </submittedName>
</protein>
<dbReference type="PROSITE" id="PS51819">
    <property type="entry name" value="VOC"/>
    <property type="match status" value="2"/>
</dbReference>
<dbReference type="PROSITE" id="PS00082">
    <property type="entry name" value="EXTRADIOL_DIOXYGENAS"/>
    <property type="match status" value="1"/>
</dbReference>
<evidence type="ECO:0000256" key="2">
    <source>
        <dbReference type="ARBA" id="ARBA00008784"/>
    </source>
</evidence>
<keyword evidence="3" id="KW-0479">Metal-binding</keyword>
<dbReference type="InterPro" id="IPR004360">
    <property type="entry name" value="Glyas_Fos-R_dOase_dom"/>
</dbReference>
<comment type="cofactor">
    <cofactor evidence="1 8">
        <name>Fe(2+)</name>
        <dbReference type="ChEBI" id="CHEBI:29033"/>
    </cofactor>
</comment>
<gene>
    <name evidence="10" type="ORF">Vau01_086380</name>
</gene>
<dbReference type="Proteomes" id="UP000612585">
    <property type="component" value="Unassembled WGS sequence"/>
</dbReference>
<keyword evidence="11" id="KW-1185">Reference proteome</keyword>
<evidence type="ECO:0000256" key="4">
    <source>
        <dbReference type="ARBA" id="ARBA00022797"/>
    </source>
</evidence>
<organism evidence="10 11">
    <name type="scientific">Virgisporangium aurantiacum</name>
    <dbReference type="NCBI Taxonomy" id="175570"/>
    <lineage>
        <taxon>Bacteria</taxon>
        <taxon>Bacillati</taxon>
        <taxon>Actinomycetota</taxon>
        <taxon>Actinomycetes</taxon>
        <taxon>Micromonosporales</taxon>
        <taxon>Micromonosporaceae</taxon>
        <taxon>Virgisporangium</taxon>
    </lineage>
</organism>
<accession>A0A8J4E6S2</accession>
<name>A0A8J4E6S2_9ACTN</name>
<dbReference type="InterPro" id="IPR029068">
    <property type="entry name" value="Glyas_Bleomycin-R_OHBP_Dase"/>
</dbReference>
<dbReference type="InterPro" id="IPR037523">
    <property type="entry name" value="VOC_core"/>
</dbReference>
<dbReference type="GO" id="GO:0051213">
    <property type="term" value="F:dioxygenase activity"/>
    <property type="evidence" value="ECO:0007669"/>
    <property type="project" value="UniProtKB-KW"/>
</dbReference>
<dbReference type="AlphaFoldDB" id="A0A8J4E6S2"/>
<evidence type="ECO:0000256" key="8">
    <source>
        <dbReference type="RuleBase" id="RU000683"/>
    </source>
</evidence>
<dbReference type="SUPFAM" id="SSF54593">
    <property type="entry name" value="Glyoxalase/Bleomycin resistance protein/Dihydroxybiphenyl dioxygenase"/>
    <property type="match status" value="1"/>
</dbReference>
<evidence type="ECO:0000313" key="10">
    <source>
        <dbReference type="EMBL" id="GIJ61122.1"/>
    </source>
</evidence>
<evidence type="ECO:0000256" key="3">
    <source>
        <dbReference type="ARBA" id="ARBA00022723"/>
    </source>
</evidence>
<comment type="caution">
    <text evidence="10">The sequence shown here is derived from an EMBL/GenBank/DDBJ whole genome shotgun (WGS) entry which is preliminary data.</text>
</comment>
<feature type="domain" description="VOC" evidence="9">
    <location>
        <begin position="163"/>
        <end position="281"/>
    </location>
</feature>
<dbReference type="Pfam" id="PF00903">
    <property type="entry name" value="Glyoxalase"/>
    <property type="match status" value="1"/>
</dbReference>
<comment type="similarity">
    <text evidence="2 8">Belongs to the extradiol ring-cleavage dioxygenase family.</text>
</comment>
<dbReference type="Gene3D" id="3.10.180.10">
    <property type="entry name" value="2,3-Dihydroxybiphenyl 1,2-Dioxygenase, domain 1"/>
    <property type="match status" value="2"/>
</dbReference>
<keyword evidence="4 8" id="KW-0058">Aromatic hydrocarbons catabolism</keyword>
<evidence type="ECO:0000256" key="5">
    <source>
        <dbReference type="ARBA" id="ARBA00022964"/>
    </source>
</evidence>
<evidence type="ECO:0000256" key="6">
    <source>
        <dbReference type="ARBA" id="ARBA00023002"/>
    </source>
</evidence>
<keyword evidence="7 8" id="KW-0408">Iron</keyword>
<keyword evidence="6 8" id="KW-0560">Oxidoreductase</keyword>
<evidence type="ECO:0000256" key="7">
    <source>
        <dbReference type="ARBA" id="ARBA00023004"/>
    </source>
</evidence>
<feature type="domain" description="VOC" evidence="9">
    <location>
        <begin position="21"/>
        <end position="133"/>
    </location>
</feature>